<keyword evidence="4 7" id="KW-1133">Transmembrane helix</keyword>
<dbReference type="EMBL" id="JAVRBK010000001">
    <property type="protein sequence ID" value="KAK5650884.1"/>
    <property type="molecule type" value="Genomic_DNA"/>
</dbReference>
<dbReference type="PANTHER" id="PTHR12246">
    <property type="entry name" value="PALMITOYLTRANSFERASE ZDHHC16"/>
    <property type="match status" value="1"/>
</dbReference>
<keyword evidence="10" id="KW-1185">Reference proteome</keyword>
<comment type="subcellular location">
    <subcellularLocation>
        <location evidence="1">Membrane</location>
        <topology evidence="1">Multi-pass membrane protein</topology>
    </subcellularLocation>
</comment>
<evidence type="ECO:0000256" key="7">
    <source>
        <dbReference type="RuleBase" id="RU079119"/>
    </source>
</evidence>
<name>A0AAN7W0S9_9COLE</name>
<evidence type="ECO:0000256" key="1">
    <source>
        <dbReference type="ARBA" id="ARBA00004141"/>
    </source>
</evidence>
<comment type="similarity">
    <text evidence="7">Belongs to the DHHC palmitoyltransferase family.</text>
</comment>
<reference evidence="9 10" key="1">
    <citation type="journal article" date="2024" name="Insects">
        <title>An Improved Chromosome-Level Genome Assembly of the Firefly Pyrocoelia pectoralis.</title>
        <authorList>
            <person name="Fu X."/>
            <person name="Meyer-Rochow V.B."/>
            <person name="Ballantyne L."/>
            <person name="Zhu X."/>
        </authorList>
    </citation>
    <scope>NUCLEOTIDE SEQUENCE [LARGE SCALE GENOMIC DNA]</scope>
    <source>
        <strain evidence="9">XCY_ONT2</strain>
    </source>
</reference>
<evidence type="ECO:0000256" key="5">
    <source>
        <dbReference type="ARBA" id="ARBA00023136"/>
    </source>
</evidence>
<evidence type="ECO:0000256" key="2">
    <source>
        <dbReference type="ARBA" id="ARBA00022679"/>
    </source>
</evidence>
<dbReference type="GO" id="GO:0019706">
    <property type="term" value="F:protein-cysteine S-palmitoyltransferase activity"/>
    <property type="evidence" value="ECO:0007669"/>
    <property type="project" value="UniProtKB-EC"/>
</dbReference>
<dbReference type="GO" id="GO:0016020">
    <property type="term" value="C:membrane"/>
    <property type="evidence" value="ECO:0007669"/>
    <property type="project" value="UniProtKB-SubCell"/>
</dbReference>
<evidence type="ECO:0000256" key="3">
    <source>
        <dbReference type="ARBA" id="ARBA00022692"/>
    </source>
</evidence>
<keyword evidence="6 7" id="KW-0012">Acyltransferase</keyword>
<evidence type="ECO:0000259" key="8">
    <source>
        <dbReference type="Pfam" id="PF01529"/>
    </source>
</evidence>
<feature type="transmembrane region" description="Helical" evidence="7">
    <location>
        <begin position="171"/>
        <end position="199"/>
    </location>
</feature>
<dbReference type="Pfam" id="PF01529">
    <property type="entry name" value="DHHC"/>
    <property type="match status" value="1"/>
</dbReference>
<comment type="catalytic activity">
    <reaction evidence="7">
        <text>L-cysteinyl-[protein] + hexadecanoyl-CoA = S-hexadecanoyl-L-cysteinyl-[protein] + CoA</text>
        <dbReference type="Rhea" id="RHEA:36683"/>
        <dbReference type="Rhea" id="RHEA-COMP:10131"/>
        <dbReference type="Rhea" id="RHEA-COMP:11032"/>
        <dbReference type="ChEBI" id="CHEBI:29950"/>
        <dbReference type="ChEBI" id="CHEBI:57287"/>
        <dbReference type="ChEBI" id="CHEBI:57379"/>
        <dbReference type="ChEBI" id="CHEBI:74151"/>
        <dbReference type="EC" id="2.3.1.225"/>
    </reaction>
</comment>
<feature type="domain" description="Palmitoyltransferase DHHC" evidence="8">
    <location>
        <begin position="86"/>
        <end position="214"/>
    </location>
</feature>
<comment type="domain">
    <text evidence="7">The DHHC domain is required for palmitoyltransferase activity.</text>
</comment>
<dbReference type="InterPro" id="IPR001594">
    <property type="entry name" value="Palmitoyltrfase_DHHC"/>
</dbReference>
<sequence length="386" mass="44294">MCFGPFSRICHWGPLTALSIIKLITGVTIYCGSMWWPATTWGGLFNISFFMCMSGLTLYNFMSSMFHGPGYLPLSWRPLKSDDWEHLQWCGVCQGYKAPRSHHCRKCGRCVLKMDHHCPWINNCVGWGNHAHFTAFLFFAVVGCGHASFILSISLYRGIFRASYIYHNVHLSLYGLILCVFALGLAVGVVLAVGMLLGLQLRAIIRNRTGIEDWILEKAIFRRKDSKDLFVFPYHLGLWSNIRQVLNLSCEPVGDGIYWKVAEGCDQFTLTKEQMAQKTEKRHRTKLYNILYPASGAWFPITKGLRVCISIPCTDEPRIKLKRGDVVIVTRWRKHWLFGEKVQPQLADTEQSIARVRGWFPRKCAVELVDNNTSNSQYNFHEKKVK</sequence>
<protein>
    <recommendedName>
        <fullName evidence="7">Palmitoyltransferase</fullName>
        <ecNumber evidence="7">2.3.1.225</ecNumber>
    </recommendedName>
</protein>
<feature type="transmembrane region" description="Helical" evidence="7">
    <location>
        <begin position="12"/>
        <end position="35"/>
    </location>
</feature>
<evidence type="ECO:0000313" key="9">
    <source>
        <dbReference type="EMBL" id="KAK5650884.1"/>
    </source>
</evidence>
<evidence type="ECO:0000313" key="10">
    <source>
        <dbReference type="Proteomes" id="UP001329430"/>
    </source>
</evidence>
<comment type="caution">
    <text evidence="9">The sequence shown here is derived from an EMBL/GenBank/DDBJ whole genome shotgun (WGS) entry which is preliminary data.</text>
</comment>
<evidence type="ECO:0000256" key="4">
    <source>
        <dbReference type="ARBA" id="ARBA00022989"/>
    </source>
</evidence>
<dbReference type="Proteomes" id="UP001329430">
    <property type="component" value="Chromosome 1"/>
</dbReference>
<keyword evidence="3 7" id="KW-0812">Transmembrane</keyword>
<accession>A0AAN7W0S9</accession>
<organism evidence="9 10">
    <name type="scientific">Pyrocoelia pectoralis</name>
    <dbReference type="NCBI Taxonomy" id="417401"/>
    <lineage>
        <taxon>Eukaryota</taxon>
        <taxon>Metazoa</taxon>
        <taxon>Ecdysozoa</taxon>
        <taxon>Arthropoda</taxon>
        <taxon>Hexapoda</taxon>
        <taxon>Insecta</taxon>
        <taxon>Pterygota</taxon>
        <taxon>Neoptera</taxon>
        <taxon>Endopterygota</taxon>
        <taxon>Coleoptera</taxon>
        <taxon>Polyphaga</taxon>
        <taxon>Elateriformia</taxon>
        <taxon>Elateroidea</taxon>
        <taxon>Lampyridae</taxon>
        <taxon>Lampyrinae</taxon>
        <taxon>Pyrocoelia</taxon>
    </lineage>
</organism>
<keyword evidence="5 7" id="KW-0472">Membrane</keyword>
<dbReference type="EC" id="2.3.1.225" evidence="7"/>
<feature type="transmembrane region" description="Helical" evidence="7">
    <location>
        <begin position="136"/>
        <end position="159"/>
    </location>
</feature>
<evidence type="ECO:0000256" key="6">
    <source>
        <dbReference type="ARBA" id="ARBA00023315"/>
    </source>
</evidence>
<keyword evidence="2 7" id="KW-0808">Transferase</keyword>
<feature type="transmembrane region" description="Helical" evidence="7">
    <location>
        <begin position="41"/>
        <end position="61"/>
    </location>
</feature>
<gene>
    <name evidence="9" type="ORF">RI129_001913</name>
</gene>
<proteinExistence type="inferred from homology"/>
<dbReference type="AlphaFoldDB" id="A0AAN7W0S9"/>
<dbReference type="InterPro" id="IPR039859">
    <property type="entry name" value="PFA4/ZDH16/20/ERF2-like"/>
</dbReference>
<dbReference type="PROSITE" id="PS50216">
    <property type="entry name" value="DHHC"/>
    <property type="match status" value="1"/>
</dbReference>